<feature type="compositionally biased region" description="Basic and acidic residues" evidence="2">
    <location>
        <begin position="137"/>
        <end position="158"/>
    </location>
</feature>
<dbReference type="Proteomes" id="UP000321353">
    <property type="component" value="Chromosome"/>
</dbReference>
<gene>
    <name evidence="4" type="ORF">Mal15_43280</name>
</gene>
<dbReference type="AlphaFoldDB" id="A0A5B9MN23"/>
<accession>A0A5B9MN23</accession>
<evidence type="ECO:0000256" key="1">
    <source>
        <dbReference type="PROSITE-ProRule" id="PRU00325"/>
    </source>
</evidence>
<evidence type="ECO:0000256" key="2">
    <source>
        <dbReference type="SAM" id="MobiDB-lite"/>
    </source>
</evidence>
<keyword evidence="1" id="KW-0479">Metal-binding</keyword>
<feature type="domain" description="SWIM-type" evidence="3">
    <location>
        <begin position="52"/>
        <end position="85"/>
    </location>
</feature>
<keyword evidence="1" id="KW-0863">Zinc-finger</keyword>
<dbReference type="InterPro" id="IPR007527">
    <property type="entry name" value="Znf_SWIM"/>
</dbReference>
<protein>
    <recommendedName>
        <fullName evidence="3">SWIM-type domain-containing protein</fullName>
    </recommendedName>
</protein>
<evidence type="ECO:0000313" key="4">
    <source>
        <dbReference type="EMBL" id="QEG00258.1"/>
    </source>
</evidence>
<organism evidence="4 5">
    <name type="scientific">Stieleria maiorica</name>
    <dbReference type="NCBI Taxonomy" id="2795974"/>
    <lineage>
        <taxon>Bacteria</taxon>
        <taxon>Pseudomonadati</taxon>
        <taxon>Planctomycetota</taxon>
        <taxon>Planctomycetia</taxon>
        <taxon>Pirellulales</taxon>
        <taxon>Pirellulaceae</taxon>
        <taxon>Stieleria</taxon>
    </lineage>
</organism>
<dbReference type="Pfam" id="PF04434">
    <property type="entry name" value="SWIM"/>
    <property type="match status" value="1"/>
</dbReference>
<dbReference type="GO" id="GO:0008270">
    <property type="term" value="F:zinc ion binding"/>
    <property type="evidence" value="ECO:0007669"/>
    <property type="project" value="UniProtKB-KW"/>
</dbReference>
<dbReference type="EMBL" id="CP036264">
    <property type="protein sequence ID" value="QEG00258.1"/>
    <property type="molecule type" value="Genomic_DNA"/>
</dbReference>
<feature type="region of interest" description="Disordered" evidence="2">
    <location>
        <begin position="100"/>
        <end position="159"/>
    </location>
</feature>
<reference evidence="4 5" key="1">
    <citation type="submission" date="2019-02" db="EMBL/GenBank/DDBJ databases">
        <title>Planctomycetal bacteria perform biofilm scaping via a novel small molecule.</title>
        <authorList>
            <person name="Jeske O."/>
            <person name="Boedeker C."/>
            <person name="Wiegand S."/>
            <person name="Breitling P."/>
            <person name="Kallscheuer N."/>
            <person name="Jogler M."/>
            <person name="Rohde M."/>
            <person name="Petersen J."/>
            <person name="Medema M.H."/>
            <person name="Surup F."/>
            <person name="Jogler C."/>
        </authorList>
    </citation>
    <scope>NUCLEOTIDE SEQUENCE [LARGE SCALE GENOMIC DNA]</scope>
    <source>
        <strain evidence="4 5">Mal15</strain>
    </source>
</reference>
<dbReference type="PROSITE" id="PS50966">
    <property type="entry name" value="ZF_SWIM"/>
    <property type="match status" value="1"/>
</dbReference>
<sequence length="464" mass="50926">MSLTTSKITELAPDQASLNAANKLMKPSKWPALTRHGDLVWGECQGSGANPYRTVFDNSNAGYKCTCPSRKYPCKHVLALMWMYVEDPAPFADGETPQWVNDWSGRRRNSSGSAPGTSDKKSVSKAGKSLAVAQQTEENKPLDPKAETRRKAAAEKRAKATRKSIAAGIDELQQWIDDQIRGGLSAFLSDPNARCRTIAARLVDAKAQAMASRLDELPSRLMQVSGDRRLDLLIQELGRIVLICRAWKANQDDAELTRLVGSSETRDSILELKGATRLAAIWEVVGEQVTTRRDGLVSQATWLMNLGEGIRFALLLDFFPASLGKRSSTFAVGERFEAELAFYPARRPIRAVIAERKPGDPAKAVDETPWPVATTPPLESYRETLRSAPWMDTVPLLFPSGRIAQADARYWWQSDDGSLALPIAGKPAKQIAGVAMHQTIALWDGLTLTLLASQSDWGSLSHGE</sequence>
<proteinExistence type="predicted"/>
<evidence type="ECO:0000259" key="3">
    <source>
        <dbReference type="PROSITE" id="PS50966"/>
    </source>
</evidence>
<dbReference type="KEGG" id="smam:Mal15_43280"/>
<name>A0A5B9MN23_9BACT</name>
<keyword evidence="5" id="KW-1185">Reference proteome</keyword>
<keyword evidence="1" id="KW-0862">Zinc</keyword>
<evidence type="ECO:0000313" key="5">
    <source>
        <dbReference type="Proteomes" id="UP000321353"/>
    </source>
</evidence>